<dbReference type="SUPFAM" id="SSF81345">
    <property type="entry name" value="ABC transporter involved in vitamin B12 uptake, BtuC"/>
    <property type="match status" value="1"/>
</dbReference>
<feature type="transmembrane region" description="Helical" evidence="8">
    <location>
        <begin position="262"/>
        <end position="283"/>
    </location>
</feature>
<reference evidence="9" key="1">
    <citation type="submission" date="2016-03" db="EMBL/GenBank/DDBJ databases">
        <authorList>
            <person name="Borrel G."/>
            <person name="Mccann A."/>
            <person name="O'Toole P.W."/>
        </authorList>
    </citation>
    <scope>NUCLEOTIDE SEQUENCE</scope>
    <source>
        <strain evidence="9">183</strain>
    </source>
</reference>
<evidence type="ECO:0000256" key="2">
    <source>
        <dbReference type="ARBA" id="ARBA00007935"/>
    </source>
</evidence>
<feature type="transmembrane region" description="Helical" evidence="8">
    <location>
        <begin position="325"/>
        <end position="345"/>
    </location>
</feature>
<feature type="transmembrane region" description="Helical" evidence="8">
    <location>
        <begin position="78"/>
        <end position="99"/>
    </location>
</feature>
<dbReference type="Proteomes" id="UP000752814">
    <property type="component" value="Unassembled WGS sequence"/>
</dbReference>
<evidence type="ECO:0000256" key="4">
    <source>
        <dbReference type="ARBA" id="ARBA00022475"/>
    </source>
</evidence>
<dbReference type="CDD" id="cd06550">
    <property type="entry name" value="TM_ABC_iron-siderophores_like"/>
    <property type="match status" value="1"/>
</dbReference>
<evidence type="ECO:0000313" key="9">
    <source>
        <dbReference type="EMBL" id="TQS84091.1"/>
    </source>
</evidence>
<feature type="transmembrane region" description="Helical" evidence="8">
    <location>
        <begin position="169"/>
        <end position="188"/>
    </location>
</feature>
<dbReference type="RefSeq" id="WP_400195014.1">
    <property type="nucleotide sequence ID" value="NZ_CAYAYJ010000008.1"/>
</dbReference>
<keyword evidence="5 8" id="KW-0812">Transmembrane</keyword>
<dbReference type="InterPro" id="IPR037294">
    <property type="entry name" value="ABC_BtuC-like"/>
</dbReference>
<keyword evidence="7 8" id="KW-0472">Membrane</keyword>
<feature type="transmembrane region" description="Helical" evidence="8">
    <location>
        <begin position="111"/>
        <end position="133"/>
    </location>
</feature>
<dbReference type="GO" id="GO:0033214">
    <property type="term" value="P:siderophore-iron import into cell"/>
    <property type="evidence" value="ECO:0007669"/>
    <property type="project" value="TreeGrafter"/>
</dbReference>
<feature type="transmembrane region" description="Helical" evidence="8">
    <location>
        <begin position="20"/>
        <end position="43"/>
    </location>
</feature>
<dbReference type="Gene3D" id="1.10.3470.10">
    <property type="entry name" value="ABC transporter involved in vitamin B12 uptake, BtuC"/>
    <property type="match status" value="1"/>
</dbReference>
<dbReference type="InterPro" id="IPR000522">
    <property type="entry name" value="ABC_transptr_permease_BtuC"/>
</dbReference>
<dbReference type="Pfam" id="PF01032">
    <property type="entry name" value="FecCD"/>
    <property type="match status" value="1"/>
</dbReference>
<dbReference type="PANTHER" id="PTHR30472:SF25">
    <property type="entry name" value="ABC TRANSPORTER PERMEASE PROTEIN MJ0876-RELATED"/>
    <property type="match status" value="1"/>
</dbReference>
<evidence type="ECO:0000313" key="10">
    <source>
        <dbReference type="Proteomes" id="UP000752814"/>
    </source>
</evidence>
<feature type="transmembrane region" description="Helical" evidence="8">
    <location>
        <begin position="208"/>
        <end position="230"/>
    </location>
</feature>
<dbReference type="GO" id="GO:0005886">
    <property type="term" value="C:plasma membrane"/>
    <property type="evidence" value="ECO:0007669"/>
    <property type="project" value="UniProtKB-SubCell"/>
</dbReference>
<dbReference type="AlphaFoldDB" id="A0A8J8PEQ1"/>
<dbReference type="EMBL" id="LVVT01000007">
    <property type="protein sequence ID" value="TQS84091.1"/>
    <property type="molecule type" value="Genomic_DNA"/>
</dbReference>
<protein>
    <submittedName>
        <fullName evidence="9">Fe3+-siderophore ABC transporter permease</fullName>
    </submittedName>
</protein>
<keyword evidence="4" id="KW-1003">Cell membrane</keyword>
<gene>
    <name evidence="9" type="ORF">A3207_07185</name>
</gene>
<dbReference type="PANTHER" id="PTHR30472">
    <property type="entry name" value="FERRIC ENTEROBACTIN TRANSPORT SYSTEM PERMEASE PROTEIN"/>
    <property type="match status" value="1"/>
</dbReference>
<proteinExistence type="inferred from homology"/>
<feature type="transmembrane region" description="Helical" evidence="8">
    <location>
        <begin position="139"/>
        <end position="157"/>
    </location>
</feature>
<accession>A0A8J8PEQ1</accession>
<comment type="subcellular location">
    <subcellularLocation>
        <location evidence="1">Cell membrane</location>
        <topology evidence="1">Multi-pass membrane protein</topology>
    </subcellularLocation>
</comment>
<evidence type="ECO:0000256" key="5">
    <source>
        <dbReference type="ARBA" id="ARBA00022692"/>
    </source>
</evidence>
<sequence>MSVLQGHLIEIYRKSNSLKLLFIIICVLLCLIAFIFTLSVGIYHTTFSEALNIILDHLQNSISDPRVDDIVWSRVPSALAAVIAGAGLAVGGCVMQTMLRNPLADPYTMGVSSGASLGASLGIVYGLFIFPNLSYDTSLVINAFVFSLIPVFVVVAISRKKNITPTKMILSGIAVMYVFSAITSLLMVTADPENLSEAYAWRVGTLAFINWNDLPIMSGVTIAAILVLWIGHRKLNIMTSGERTSQSLGVNSQKHMILSMTLISLMTAAIVSFTGTIGFIGLIGPHIARIFVGSNTKYLIPASAVFGALFLLIANTFAKVAGEMGLPVGVISALVGCPLFIFILIKTRKNAW</sequence>
<comment type="caution">
    <text evidence="9">The sequence shown here is derived from an EMBL/GenBank/DDBJ whole genome shotgun (WGS) entry which is preliminary data.</text>
</comment>
<dbReference type="GO" id="GO:0022857">
    <property type="term" value="F:transmembrane transporter activity"/>
    <property type="evidence" value="ECO:0007669"/>
    <property type="project" value="InterPro"/>
</dbReference>
<comment type="similarity">
    <text evidence="2">Belongs to the binding-protein-dependent transport system permease family. FecCD subfamily.</text>
</comment>
<dbReference type="FunFam" id="1.10.3470.10:FF:000001">
    <property type="entry name" value="Vitamin B12 ABC transporter permease BtuC"/>
    <property type="match status" value="1"/>
</dbReference>
<organism evidence="9 10">
    <name type="scientific">Candidatus Methanomassiliicoccus intestinalis</name>
    <dbReference type="NCBI Taxonomy" id="1406512"/>
    <lineage>
        <taxon>Archaea</taxon>
        <taxon>Methanobacteriati</taxon>
        <taxon>Thermoplasmatota</taxon>
        <taxon>Thermoplasmata</taxon>
        <taxon>Methanomassiliicoccales</taxon>
        <taxon>Methanomassiliicoccaceae</taxon>
        <taxon>Methanomassiliicoccus</taxon>
    </lineage>
</organism>
<evidence type="ECO:0000256" key="7">
    <source>
        <dbReference type="ARBA" id="ARBA00023136"/>
    </source>
</evidence>
<evidence type="ECO:0000256" key="1">
    <source>
        <dbReference type="ARBA" id="ARBA00004651"/>
    </source>
</evidence>
<keyword evidence="3" id="KW-0813">Transport</keyword>
<evidence type="ECO:0000256" key="6">
    <source>
        <dbReference type="ARBA" id="ARBA00022989"/>
    </source>
</evidence>
<keyword evidence="6 8" id="KW-1133">Transmembrane helix</keyword>
<evidence type="ECO:0000256" key="8">
    <source>
        <dbReference type="SAM" id="Phobius"/>
    </source>
</evidence>
<evidence type="ECO:0000256" key="3">
    <source>
        <dbReference type="ARBA" id="ARBA00022448"/>
    </source>
</evidence>
<name>A0A8J8PEQ1_9ARCH</name>
<feature type="transmembrane region" description="Helical" evidence="8">
    <location>
        <begin position="298"/>
        <end position="318"/>
    </location>
</feature>